<feature type="compositionally biased region" description="Polar residues" evidence="1">
    <location>
        <begin position="196"/>
        <end position="205"/>
    </location>
</feature>
<name>A0AAP9GE06_9VIBR</name>
<evidence type="ECO:0000313" key="3">
    <source>
        <dbReference type="EMBL" id="QGH48097.1"/>
    </source>
</evidence>
<feature type="region of interest" description="Disordered" evidence="1">
    <location>
        <begin position="173"/>
        <end position="219"/>
    </location>
</feature>
<organism evidence="3 5">
    <name type="scientific">Vibrio owensii</name>
    <dbReference type="NCBI Taxonomy" id="696485"/>
    <lineage>
        <taxon>Bacteria</taxon>
        <taxon>Pseudomonadati</taxon>
        <taxon>Pseudomonadota</taxon>
        <taxon>Gammaproteobacteria</taxon>
        <taxon>Vibrionales</taxon>
        <taxon>Vibrionaceae</taxon>
        <taxon>Vibrio</taxon>
    </lineage>
</organism>
<proteinExistence type="predicted"/>
<evidence type="ECO:0000313" key="2">
    <source>
        <dbReference type="EMBL" id="AYO15479.1"/>
    </source>
</evidence>
<dbReference type="Proteomes" id="UP000390336">
    <property type="component" value="Chromosome 1"/>
</dbReference>
<sequence length="434" mass="46937">MNKQQGAAALLVVSVLLVAALMMSLGSYKSLFYQIKRANNQIEARQEHWRAEGGLECAYSNVKAKQISLPVSGAISVMGCLASVSVEKQSGTDYLVSSTDSNLTAFKTILASGSGLGATIKTSASVELTGSMHFVPHAVGELTESTCTSIISGGSVNFISSPSGTDEHFLTVDSSNSSHASGPVGAPSFTCKPTHRSNLYDTSRPPSHPGTGSVKNEDIQEDVTDISVFEDLFSMEYSSANVAKLKQEIREDSKGFVLDASNTLYTPKGWVYGCHTKLSNAYSSGKRRFWVEGSCAISGSIFGTSTQSVENANQLIVHNGLLYTNDMSFFDGLLYQYVPKSSSFNAKEAWIDLFDSNTHIGVTPLSFQKHDIDDEFNKYAFRIDGALKFDGGLGLDAEERTVILNGSLVPAYNGEKSSKYIKKLEWKKGSWNDL</sequence>
<reference evidence="2 4" key="2">
    <citation type="submission" date="2018-10" db="EMBL/GenBank/DDBJ databases">
        <title>Whole Genome of Vibrio owensii strain 170502, isolated from Acute Hepatopancreatic Necrosis Disease (AHPND) shrimp.</title>
        <authorList>
            <person name="Yan M."/>
            <person name="Wang X."/>
            <person name="Wang Y."/>
        </authorList>
    </citation>
    <scope>NUCLEOTIDE SEQUENCE [LARGE SCALE GENOMIC DNA]</scope>
    <source>
        <strain evidence="2 4">1700302</strain>
    </source>
</reference>
<dbReference type="EMBL" id="CP045859">
    <property type="protein sequence ID" value="QGH48097.1"/>
    <property type="molecule type" value="Genomic_DNA"/>
</dbReference>
<reference evidence="3" key="3">
    <citation type="submission" date="2019-11" db="EMBL/GenBank/DDBJ databases">
        <title>Complete genome sequence of Vibrio owensii SH-14 isolated from shrimp with acute hepatopancreatic necrosis diease.</title>
        <authorList>
            <person name="Liang X."/>
            <person name="Wang Y."/>
        </authorList>
    </citation>
    <scope>NUCLEOTIDE SEQUENCE</scope>
    <source>
        <strain evidence="3">SH14</strain>
    </source>
</reference>
<protein>
    <submittedName>
        <fullName evidence="3">Uncharacterized protein</fullName>
    </submittedName>
</protein>
<evidence type="ECO:0000313" key="5">
    <source>
        <dbReference type="Proteomes" id="UP000390336"/>
    </source>
</evidence>
<evidence type="ECO:0000256" key="1">
    <source>
        <dbReference type="SAM" id="MobiDB-lite"/>
    </source>
</evidence>
<reference evidence="3 5" key="1">
    <citation type="journal article" date="2015" name="Genome Announc.">
        <title>Draft Genome Sequence of Vibrio owensii Strain SH-14, Which Causes Shrimp Acute Hepatopancreatic Necrosis Disease.</title>
        <authorList>
            <person name="Liu L."/>
            <person name="Xiao J."/>
            <person name="Xia X."/>
            <person name="Pan Y."/>
            <person name="Yan S."/>
            <person name="Wang Y."/>
        </authorList>
    </citation>
    <scope>NUCLEOTIDE SEQUENCE [LARGE SCALE GENOMIC DNA]</scope>
    <source>
        <strain evidence="3 5">SH14</strain>
    </source>
</reference>
<dbReference type="AlphaFoldDB" id="A0AAP9GE06"/>
<evidence type="ECO:0000313" key="4">
    <source>
        <dbReference type="Proteomes" id="UP000272136"/>
    </source>
</evidence>
<gene>
    <name evidence="3" type="ORF">APZ19_13780</name>
    <name evidence="2" type="ORF">D0812_14130</name>
</gene>
<keyword evidence="4" id="KW-1185">Reference proteome</keyword>
<dbReference type="EMBL" id="CP033137">
    <property type="protein sequence ID" value="AYO15479.1"/>
    <property type="molecule type" value="Genomic_DNA"/>
</dbReference>
<dbReference type="Proteomes" id="UP000272136">
    <property type="component" value="Chromosome 1"/>
</dbReference>
<accession>A0AAP9GE06</accession>
<dbReference type="RefSeq" id="WP_054824377.1">
    <property type="nucleotide sequence ID" value="NZ_CP033137.1"/>
</dbReference>